<feature type="compositionally biased region" description="Acidic residues" evidence="5">
    <location>
        <begin position="45"/>
        <end position="72"/>
    </location>
</feature>
<proteinExistence type="predicted"/>
<dbReference type="PANTHER" id="PTHR21419">
    <property type="match status" value="1"/>
</dbReference>
<evidence type="ECO:0000256" key="5">
    <source>
        <dbReference type="SAM" id="MobiDB-lite"/>
    </source>
</evidence>
<dbReference type="InterPro" id="IPR028994">
    <property type="entry name" value="Integrin_alpha_N"/>
</dbReference>
<evidence type="ECO:0000256" key="2">
    <source>
        <dbReference type="ARBA" id="ARBA00022692"/>
    </source>
</evidence>
<dbReference type="PANTHER" id="PTHR21419:SF30">
    <property type="entry name" value="IG-LIKE DOMAIN-CONTAINING PROTEIN"/>
    <property type="match status" value="1"/>
</dbReference>
<evidence type="ECO:0000256" key="1">
    <source>
        <dbReference type="ARBA" id="ARBA00004167"/>
    </source>
</evidence>
<evidence type="ECO:0000313" key="7">
    <source>
        <dbReference type="EMBL" id="CAL4153946.1"/>
    </source>
</evidence>
<evidence type="ECO:0000313" key="8">
    <source>
        <dbReference type="Proteomes" id="UP001497623"/>
    </source>
</evidence>
<protein>
    <submittedName>
        <fullName evidence="7">Uncharacterized protein</fullName>
    </submittedName>
</protein>
<keyword evidence="3 6" id="KW-1133">Transmembrane helix</keyword>
<feature type="compositionally biased region" description="Acidic residues" evidence="5">
    <location>
        <begin position="15"/>
        <end position="33"/>
    </location>
</feature>
<evidence type="ECO:0000256" key="4">
    <source>
        <dbReference type="ARBA" id="ARBA00023136"/>
    </source>
</evidence>
<keyword evidence="8" id="KW-1185">Reference proteome</keyword>
<evidence type="ECO:0000256" key="3">
    <source>
        <dbReference type="ARBA" id="ARBA00022989"/>
    </source>
</evidence>
<dbReference type="SUPFAM" id="SSF69318">
    <property type="entry name" value="Integrin alpha N-terminal domain"/>
    <property type="match status" value="1"/>
</dbReference>
<dbReference type="Proteomes" id="UP001497623">
    <property type="component" value="Unassembled WGS sequence"/>
</dbReference>
<organism evidence="7 8">
    <name type="scientific">Meganyctiphanes norvegica</name>
    <name type="common">Northern krill</name>
    <name type="synonym">Thysanopoda norvegica</name>
    <dbReference type="NCBI Taxonomy" id="48144"/>
    <lineage>
        <taxon>Eukaryota</taxon>
        <taxon>Metazoa</taxon>
        <taxon>Ecdysozoa</taxon>
        <taxon>Arthropoda</taxon>
        <taxon>Crustacea</taxon>
        <taxon>Multicrustacea</taxon>
        <taxon>Malacostraca</taxon>
        <taxon>Eumalacostraca</taxon>
        <taxon>Eucarida</taxon>
        <taxon>Euphausiacea</taxon>
        <taxon>Euphausiidae</taxon>
        <taxon>Meganyctiphanes</taxon>
    </lineage>
</organism>
<reference evidence="7 8" key="1">
    <citation type="submission" date="2024-05" db="EMBL/GenBank/DDBJ databases">
        <authorList>
            <person name="Wallberg A."/>
        </authorList>
    </citation>
    <scope>NUCLEOTIDE SEQUENCE [LARGE SCALE GENOMIC DNA]</scope>
</reference>
<name>A0AAV2RZ96_MEGNR</name>
<dbReference type="InterPro" id="IPR045232">
    <property type="entry name" value="FAM234"/>
</dbReference>
<sequence length="824" mass="92127">MNRGTSNHYALLLQDDAENEGIAMEEEEEEEEEKVARSPQLNSLQEDDMIEQDYEDDEDDDDINEDSDEEEIFSSSKHRTLSHHEGPNLNGGLGNEYCLLNNSDGDLKTTTLENPVTIWTGPAPMSPARRACFIASIMFGVLVVASFVLVLPCDVQPCEGINDNAQSSWAVQIDGMGCNNTLLVGRLHSDHNVLLSYYTAANVSKWETASDNSSQKDELLHNCDDSTDCWSNEDGSSHETNFKSSSISDGECGLLLLDGTSGTELWRTSLPECPNYVQCDSVDASGDGLPDCIIQGSDTMTVMVEPHYGNIIWYLETRRIPEASGPPSYKYNIGDINTKKTSKQQQATSKSGPNTWKHKQAFHHSGPPLPLTDANSDGMHDLIVPGYISMGNGDVPPQLGHANELILVSGKTGILLGKPVRLNKCYSKLKLHWKMERLQFSCITHNFTKVNGHIPLHDLLHKILGPETPASLDYISNHPQPGNPQPLLNPHLHPGICEIKVKKIENCTSCASKFQVFHPLDNKIIWEQEFSKNVIVSWKLLSSESKQCYGAIIKLWKVQHIYQEENPTSALPFSEYQPYLTNMDKANSIDKNGSIKEESFIRNEIYEIDQSNFSHNEIDINSSVLTTTNSVPLQENITINQTNPEKNSEDTRQIRDINIDKNKLYEHPTIHRHHGKVTSASHENITDDIPVKSKTTSSPSDFALFGVWNLPPNVEPPIGYELQHIHEQILLVKPSKNGTWIQKTITEIQINQLCKNQHCIPSLNSHTNSVQVTEGRKKGSFQILCYTSTFSTTDSTSTTTESNSDEVQDTWNLITIIRNIIINI</sequence>
<comment type="caution">
    <text evidence="7">The sequence shown here is derived from an EMBL/GenBank/DDBJ whole genome shotgun (WGS) entry which is preliminary data.</text>
</comment>
<gene>
    <name evidence="7" type="ORF">MNOR_LOCUS31254</name>
</gene>
<feature type="transmembrane region" description="Helical" evidence="6">
    <location>
        <begin position="131"/>
        <end position="151"/>
    </location>
</feature>
<dbReference type="EMBL" id="CAXKWB010039933">
    <property type="protein sequence ID" value="CAL4153946.1"/>
    <property type="molecule type" value="Genomic_DNA"/>
</dbReference>
<keyword evidence="2 6" id="KW-0812">Transmembrane</keyword>
<comment type="subcellular location">
    <subcellularLocation>
        <location evidence="1">Membrane</location>
        <topology evidence="1">Single-pass membrane protein</topology>
    </subcellularLocation>
</comment>
<dbReference type="AlphaFoldDB" id="A0AAV2RZ96"/>
<feature type="region of interest" description="Disordered" evidence="5">
    <location>
        <begin position="1"/>
        <end position="87"/>
    </location>
</feature>
<evidence type="ECO:0000256" key="6">
    <source>
        <dbReference type="SAM" id="Phobius"/>
    </source>
</evidence>
<feature type="region of interest" description="Disordered" evidence="5">
    <location>
        <begin position="339"/>
        <end position="370"/>
    </location>
</feature>
<dbReference type="GO" id="GO:0016020">
    <property type="term" value="C:membrane"/>
    <property type="evidence" value="ECO:0007669"/>
    <property type="project" value="UniProtKB-SubCell"/>
</dbReference>
<keyword evidence="4 6" id="KW-0472">Membrane</keyword>
<accession>A0AAV2RZ96</accession>